<evidence type="ECO:0000256" key="1">
    <source>
        <dbReference type="SAM" id="MobiDB-lite"/>
    </source>
</evidence>
<sequence length="305" mass="33045">MSPGSGVKSEYMKRYQKPRWDEYGPCYRALLHYRLGRRLLEQAHAPWLWDDWGPACASDDSASSASSGAGAPAPQCAPASPPPPVEPAAREEPEQRARAAPEEERGAEAAGDAEARDAEDAEDSALPALPVKDIKEKPERQIRTREPDKLPSSTEPQQPPSALPARGSRRAVKSPQRSSTKIKEHKHPFALYGWGEKQTDTGSQKTHNVCASASVHESDCVSPAHPSPGGLVLLGLSPGVSLCEGLRTRQTRGPHVWNHKAMTSLALTPSLQPTAKGKEKKQKVQAVGVLVKYQDPVFPEQTSEP</sequence>
<accession>A0ABM3SBK8</accession>
<dbReference type="PANTHER" id="PTHR31022">
    <property type="entry name" value="CENTRIOLE, CILIA AND SPINDLE-ASSOCIATED PROTEIN"/>
    <property type="match status" value="1"/>
</dbReference>
<evidence type="ECO:0000313" key="3">
    <source>
        <dbReference type="RefSeq" id="XP_057387225.1"/>
    </source>
</evidence>
<dbReference type="InterPro" id="IPR029774">
    <property type="entry name" value="CSAP"/>
</dbReference>
<dbReference type="GeneID" id="103000379"/>
<dbReference type="Pfam" id="PF15748">
    <property type="entry name" value="CCSAP"/>
    <property type="match status" value="1"/>
</dbReference>
<dbReference type="PANTHER" id="PTHR31022:SF4">
    <property type="entry name" value="CENTRIOLE, CILIA AND SPINDLE-ASSOCIATED PROTEIN"/>
    <property type="match status" value="1"/>
</dbReference>
<proteinExistence type="predicted"/>
<feature type="compositionally biased region" description="Low complexity" evidence="1">
    <location>
        <begin position="57"/>
        <end position="78"/>
    </location>
</feature>
<name>A0ABM3SBK8_BALAC</name>
<evidence type="ECO:0000313" key="2">
    <source>
        <dbReference type="Proteomes" id="UP001652580"/>
    </source>
</evidence>
<feature type="compositionally biased region" description="Basic and acidic residues" evidence="1">
    <location>
        <begin position="132"/>
        <end position="149"/>
    </location>
</feature>
<feature type="compositionally biased region" description="Basic and acidic residues" evidence="1">
    <location>
        <begin position="88"/>
        <end position="118"/>
    </location>
</feature>
<dbReference type="Proteomes" id="UP001652580">
    <property type="component" value="Chromosome 16"/>
</dbReference>
<reference evidence="3" key="1">
    <citation type="submission" date="2025-08" db="UniProtKB">
        <authorList>
            <consortium name="RefSeq"/>
        </authorList>
    </citation>
    <scope>IDENTIFICATION</scope>
</reference>
<feature type="region of interest" description="Disordered" evidence="1">
    <location>
        <begin position="57"/>
        <end position="187"/>
    </location>
</feature>
<protein>
    <submittedName>
        <fullName evidence="3">Centriole, cilia and spindle-associated protein isoform X1</fullName>
    </submittedName>
</protein>
<dbReference type="RefSeq" id="XP_057387225.1">
    <property type="nucleotide sequence ID" value="XM_057531242.1"/>
</dbReference>
<gene>
    <name evidence="3" type="primary">CCSAP</name>
</gene>
<organism evidence="2 3">
    <name type="scientific">Balaenoptera acutorostrata</name>
    <name type="common">Common minke whale</name>
    <name type="synonym">Balaena rostrata</name>
    <dbReference type="NCBI Taxonomy" id="9767"/>
    <lineage>
        <taxon>Eukaryota</taxon>
        <taxon>Metazoa</taxon>
        <taxon>Chordata</taxon>
        <taxon>Craniata</taxon>
        <taxon>Vertebrata</taxon>
        <taxon>Euteleostomi</taxon>
        <taxon>Mammalia</taxon>
        <taxon>Eutheria</taxon>
        <taxon>Laurasiatheria</taxon>
        <taxon>Artiodactyla</taxon>
        <taxon>Whippomorpha</taxon>
        <taxon>Cetacea</taxon>
        <taxon>Mysticeti</taxon>
        <taxon>Balaenopteridae</taxon>
        <taxon>Balaenoptera</taxon>
    </lineage>
</organism>
<keyword evidence="2" id="KW-1185">Reference proteome</keyword>